<name>A0A4Y2T269_ARAVE</name>
<protein>
    <submittedName>
        <fullName evidence="1">Uncharacterized protein</fullName>
    </submittedName>
</protein>
<dbReference type="EMBL" id="BGPR01024989">
    <property type="protein sequence ID" value="GBN93519.1"/>
    <property type="molecule type" value="Genomic_DNA"/>
</dbReference>
<keyword evidence="2" id="KW-1185">Reference proteome</keyword>
<reference evidence="1 2" key="1">
    <citation type="journal article" date="2019" name="Sci. Rep.">
        <title>Orb-weaving spider Araneus ventricosus genome elucidates the spidroin gene catalogue.</title>
        <authorList>
            <person name="Kono N."/>
            <person name="Nakamura H."/>
            <person name="Ohtoshi R."/>
            <person name="Moran D.A.P."/>
            <person name="Shinohara A."/>
            <person name="Yoshida Y."/>
            <person name="Fujiwara M."/>
            <person name="Mori M."/>
            <person name="Tomita M."/>
            <person name="Arakawa K."/>
        </authorList>
    </citation>
    <scope>NUCLEOTIDE SEQUENCE [LARGE SCALE GENOMIC DNA]</scope>
</reference>
<organism evidence="1 2">
    <name type="scientific">Araneus ventricosus</name>
    <name type="common">Orbweaver spider</name>
    <name type="synonym">Epeira ventricosa</name>
    <dbReference type="NCBI Taxonomy" id="182803"/>
    <lineage>
        <taxon>Eukaryota</taxon>
        <taxon>Metazoa</taxon>
        <taxon>Ecdysozoa</taxon>
        <taxon>Arthropoda</taxon>
        <taxon>Chelicerata</taxon>
        <taxon>Arachnida</taxon>
        <taxon>Araneae</taxon>
        <taxon>Araneomorphae</taxon>
        <taxon>Entelegynae</taxon>
        <taxon>Araneoidea</taxon>
        <taxon>Araneidae</taxon>
        <taxon>Araneus</taxon>
    </lineage>
</organism>
<dbReference type="Proteomes" id="UP000499080">
    <property type="component" value="Unassembled WGS sequence"/>
</dbReference>
<evidence type="ECO:0000313" key="2">
    <source>
        <dbReference type="Proteomes" id="UP000499080"/>
    </source>
</evidence>
<evidence type="ECO:0000313" key="1">
    <source>
        <dbReference type="EMBL" id="GBN93519.1"/>
    </source>
</evidence>
<proteinExistence type="predicted"/>
<sequence>MELHTKLSALTPGQRMNCIQRHLAPQHAQRLDLYTKGSALAAWVNRMELYSKPNRGLNVWNMYANSSALQRSQRMELYVNHLTLAAWSTYGTATKLPSLAAWSTVEETIPAAW</sequence>
<gene>
    <name evidence="1" type="ORF">AVEN_174514_1</name>
</gene>
<accession>A0A4Y2T269</accession>
<dbReference type="AlphaFoldDB" id="A0A4Y2T269"/>
<comment type="caution">
    <text evidence="1">The sequence shown here is derived from an EMBL/GenBank/DDBJ whole genome shotgun (WGS) entry which is preliminary data.</text>
</comment>